<keyword evidence="2" id="KW-0732">Signal</keyword>
<evidence type="ECO:0000313" key="4">
    <source>
        <dbReference type="Proteomes" id="UP000013776"/>
    </source>
</evidence>
<feature type="signal peptide" evidence="2">
    <location>
        <begin position="1"/>
        <end position="15"/>
    </location>
</feature>
<feature type="chain" id="PRO_5012226698" evidence="2">
    <location>
        <begin position="16"/>
        <end position="283"/>
    </location>
</feature>
<dbReference type="AlphaFoldDB" id="R4XG76"/>
<reference evidence="3 4" key="1">
    <citation type="journal article" date="2013" name="MBio">
        <title>Genome sequencing of the plant pathogen Taphrina deformans, the causal agent of peach leaf curl.</title>
        <authorList>
            <person name="Cisse O.H."/>
            <person name="Almeida J.M.G.C.F."/>
            <person name="Fonseca A."/>
            <person name="Kumar A.A."/>
            <person name="Salojaervi J."/>
            <person name="Overmyer K."/>
            <person name="Hauser P.M."/>
            <person name="Pagni M."/>
        </authorList>
    </citation>
    <scope>NUCLEOTIDE SEQUENCE [LARGE SCALE GENOMIC DNA]</scope>
    <source>
        <strain evidence="4">PYCC 5710 / ATCC 11124 / CBS 356.35 / IMI 108563 / JCM 9778 / NBRC 8474</strain>
    </source>
</reference>
<dbReference type="Proteomes" id="UP000013776">
    <property type="component" value="Unassembled WGS sequence"/>
</dbReference>
<keyword evidence="4" id="KW-1185">Reference proteome</keyword>
<gene>
    <name evidence="3" type="ORF">TAPDE_005461</name>
</gene>
<feature type="region of interest" description="Disordered" evidence="1">
    <location>
        <begin position="244"/>
        <end position="283"/>
    </location>
</feature>
<accession>R4XG76</accession>
<proteinExistence type="predicted"/>
<evidence type="ECO:0000256" key="2">
    <source>
        <dbReference type="SAM" id="SignalP"/>
    </source>
</evidence>
<dbReference type="VEuPathDB" id="FungiDB:TAPDE_005461"/>
<dbReference type="EMBL" id="CAHR02000340">
    <property type="protein sequence ID" value="CCG84901.1"/>
    <property type="molecule type" value="Genomic_DNA"/>
</dbReference>
<comment type="caution">
    <text evidence="3">The sequence shown here is derived from an EMBL/GenBank/DDBJ whole genome shotgun (WGS) entry which is preliminary data.</text>
</comment>
<evidence type="ECO:0000313" key="3">
    <source>
        <dbReference type="EMBL" id="CCG84901.1"/>
    </source>
</evidence>
<protein>
    <submittedName>
        <fullName evidence="3">Uncharacterized protein</fullName>
    </submittedName>
</protein>
<name>R4XG76_TAPDE</name>
<sequence>MKFSFCLLWFSSVLSVAIQKGSDHGMTKELAGLEVSVSQESIAHETTKPLHVGHDKSRRARHVEQSDAFAVKTPATDPTTTGVGQSLAGSIMTQVRHVEISYKCPNSGEAVREFEFVAYVYVDFDNVHLIGLVNIGDFLEKFKHKNRFSTTFGGKFQHIFCPNAGKQFFTGPLCTYVITGTVEGRYSLARGWMTLNLVHEDPIGMFNPWVTETCNPNTRHYQSCPAQDNEHTTQCQILDIKIQTPSGASQRSKPPRPPKYFGPPAAKKGGPPKHHGPPHVVVS</sequence>
<evidence type="ECO:0000256" key="1">
    <source>
        <dbReference type="SAM" id="MobiDB-lite"/>
    </source>
</evidence>
<organism evidence="3 4">
    <name type="scientific">Taphrina deformans (strain PYCC 5710 / ATCC 11124 / CBS 356.35 / IMI 108563 / JCM 9778 / NBRC 8474)</name>
    <name type="common">Peach leaf curl fungus</name>
    <name type="synonym">Lalaria deformans</name>
    <dbReference type="NCBI Taxonomy" id="1097556"/>
    <lineage>
        <taxon>Eukaryota</taxon>
        <taxon>Fungi</taxon>
        <taxon>Dikarya</taxon>
        <taxon>Ascomycota</taxon>
        <taxon>Taphrinomycotina</taxon>
        <taxon>Taphrinomycetes</taxon>
        <taxon>Taphrinales</taxon>
        <taxon>Taphrinaceae</taxon>
        <taxon>Taphrina</taxon>
    </lineage>
</organism>